<dbReference type="InterPro" id="IPR011006">
    <property type="entry name" value="CheY-like_superfamily"/>
</dbReference>
<dbReference type="GO" id="GO:0000160">
    <property type="term" value="P:phosphorelay signal transduction system"/>
    <property type="evidence" value="ECO:0007669"/>
    <property type="project" value="InterPro"/>
</dbReference>
<dbReference type="KEGG" id="nfr:ERS450000_03818"/>
<keyword evidence="2" id="KW-0805">Transcription regulation</keyword>
<evidence type="ECO:0000256" key="3">
    <source>
        <dbReference type="ARBA" id="ARBA00023125"/>
    </source>
</evidence>
<dbReference type="EMBL" id="LN868939">
    <property type="protein sequence ID" value="CRY80362.1"/>
    <property type="molecule type" value="Genomic_DNA"/>
</dbReference>
<dbReference type="InterPro" id="IPR058245">
    <property type="entry name" value="NreC/VraR/RcsB-like_REC"/>
</dbReference>
<dbReference type="PROSITE" id="PS50110">
    <property type="entry name" value="RESPONSE_REGULATORY"/>
    <property type="match status" value="1"/>
</dbReference>
<dbReference type="RefSeq" id="WP_060593738.1">
    <property type="nucleotide sequence ID" value="NZ_CP031418.1"/>
</dbReference>
<dbReference type="InterPro" id="IPR039420">
    <property type="entry name" value="WalR-like"/>
</dbReference>
<geneLocation type="plasmid" evidence="8">
    <name>2</name>
</geneLocation>
<evidence type="ECO:0000256" key="2">
    <source>
        <dbReference type="ARBA" id="ARBA00023015"/>
    </source>
</evidence>
<evidence type="ECO:0000259" key="7">
    <source>
        <dbReference type="PROSITE" id="PS50110"/>
    </source>
</evidence>
<keyword evidence="3" id="KW-0238">DNA-binding</keyword>
<name>A0A0H5NXZ8_NOCFR</name>
<protein>
    <submittedName>
        <fullName evidence="8">Response regulator protein vraR</fullName>
    </submittedName>
</protein>
<feature type="domain" description="Response regulatory" evidence="7">
    <location>
        <begin position="4"/>
        <end position="122"/>
    </location>
</feature>
<gene>
    <name evidence="8" type="primary">vraR_5</name>
    <name evidence="8" type="ORF">ERS450000_03818</name>
</gene>
<dbReference type="PANTHER" id="PTHR43214">
    <property type="entry name" value="TWO-COMPONENT RESPONSE REGULATOR"/>
    <property type="match status" value="1"/>
</dbReference>
<dbReference type="InterPro" id="IPR016032">
    <property type="entry name" value="Sig_transdc_resp-reg_C-effctor"/>
</dbReference>
<dbReference type="SUPFAM" id="SSF52172">
    <property type="entry name" value="CheY-like"/>
    <property type="match status" value="1"/>
</dbReference>
<dbReference type="CDD" id="cd06170">
    <property type="entry name" value="LuxR_C_like"/>
    <property type="match status" value="1"/>
</dbReference>
<dbReference type="Gene3D" id="3.40.50.2300">
    <property type="match status" value="1"/>
</dbReference>
<evidence type="ECO:0000313" key="9">
    <source>
        <dbReference type="Proteomes" id="UP000057820"/>
    </source>
</evidence>
<dbReference type="PRINTS" id="PR00038">
    <property type="entry name" value="HTHLUXR"/>
</dbReference>
<evidence type="ECO:0000259" key="6">
    <source>
        <dbReference type="PROSITE" id="PS50043"/>
    </source>
</evidence>
<keyword evidence="4" id="KW-0804">Transcription</keyword>
<dbReference type="InterPro" id="IPR001789">
    <property type="entry name" value="Sig_transdc_resp-reg_receiver"/>
</dbReference>
<feature type="modified residue" description="4-aspartylphosphate" evidence="5">
    <location>
        <position position="55"/>
    </location>
</feature>
<accession>A0A0H5NXZ8</accession>
<keyword evidence="1 5" id="KW-0597">Phosphoprotein</keyword>
<dbReference type="GO" id="GO:0003677">
    <property type="term" value="F:DNA binding"/>
    <property type="evidence" value="ECO:0007669"/>
    <property type="project" value="UniProtKB-KW"/>
</dbReference>
<dbReference type="PANTHER" id="PTHR43214:SF24">
    <property type="entry name" value="TRANSCRIPTIONAL REGULATORY PROTEIN NARL-RELATED"/>
    <property type="match status" value="1"/>
</dbReference>
<dbReference type="GO" id="GO:0006355">
    <property type="term" value="P:regulation of DNA-templated transcription"/>
    <property type="evidence" value="ECO:0007669"/>
    <property type="project" value="InterPro"/>
</dbReference>
<dbReference type="SUPFAM" id="SSF46894">
    <property type="entry name" value="C-terminal effector domain of the bipartite response regulators"/>
    <property type="match status" value="1"/>
</dbReference>
<dbReference type="CDD" id="cd17535">
    <property type="entry name" value="REC_NarL-like"/>
    <property type="match status" value="1"/>
</dbReference>
<evidence type="ECO:0000256" key="4">
    <source>
        <dbReference type="ARBA" id="ARBA00023163"/>
    </source>
</evidence>
<dbReference type="Pfam" id="PF00072">
    <property type="entry name" value="Response_reg"/>
    <property type="match status" value="1"/>
</dbReference>
<dbReference type="SMART" id="SM00448">
    <property type="entry name" value="REC"/>
    <property type="match status" value="1"/>
</dbReference>
<dbReference type="AlphaFoldDB" id="A0A0H5NXZ8"/>
<dbReference type="PROSITE" id="PS50043">
    <property type="entry name" value="HTH_LUXR_2"/>
    <property type="match status" value="1"/>
</dbReference>
<evidence type="ECO:0000256" key="1">
    <source>
        <dbReference type="ARBA" id="ARBA00022553"/>
    </source>
</evidence>
<dbReference type="SMART" id="SM00421">
    <property type="entry name" value="HTH_LUXR"/>
    <property type="match status" value="1"/>
</dbReference>
<evidence type="ECO:0000256" key="5">
    <source>
        <dbReference type="PROSITE-ProRule" id="PRU00169"/>
    </source>
</evidence>
<proteinExistence type="predicted"/>
<dbReference type="Proteomes" id="UP000057820">
    <property type="component" value="Plasmid 2"/>
</dbReference>
<sequence length="220" mass="23643">MSIRVLVADDQALVRGGFVALLAAQQGIEVVGEADDGEQAVRLTRELRPDVVLMDIRMPVLDGLAATRTIAADPALTDVRVVVLTTFELDEYVFEAMRAGATGFLVKHTEPADLVRAVRVVAAGDALLSPGVTRRLITEFAAHAKQPPPTALAELTDREREVMALVAEGLTNAEIGARLYLSPATARTHVSRILTKLGARDRTQLVVLAYESGLVRPGWS</sequence>
<keyword evidence="8" id="KW-0614">Plasmid</keyword>
<organism evidence="8 9">
    <name type="scientific">Nocardia farcinica</name>
    <dbReference type="NCBI Taxonomy" id="37329"/>
    <lineage>
        <taxon>Bacteria</taxon>
        <taxon>Bacillati</taxon>
        <taxon>Actinomycetota</taxon>
        <taxon>Actinomycetes</taxon>
        <taxon>Mycobacteriales</taxon>
        <taxon>Nocardiaceae</taxon>
        <taxon>Nocardia</taxon>
    </lineage>
</organism>
<evidence type="ECO:0000313" key="8">
    <source>
        <dbReference type="EMBL" id="CRY80362.1"/>
    </source>
</evidence>
<feature type="domain" description="HTH luxR-type" evidence="6">
    <location>
        <begin position="148"/>
        <end position="213"/>
    </location>
</feature>
<dbReference type="InterPro" id="IPR000792">
    <property type="entry name" value="Tscrpt_reg_LuxR_C"/>
</dbReference>
<dbReference type="Pfam" id="PF00196">
    <property type="entry name" value="GerE"/>
    <property type="match status" value="1"/>
</dbReference>
<reference evidence="9" key="1">
    <citation type="submission" date="2015-03" db="EMBL/GenBank/DDBJ databases">
        <authorList>
            <consortium name="Pathogen Informatics"/>
        </authorList>
    </citation>
    <scope>NUCLEOTIDE SEQUENCE [LARGE SCALE GENOMIC DNA]</scope>
    <source>
        <strain evidence="9">NCTC11134</strain>
        <plasmid evidence="9">2</plasmid>
    </source>
</reference>